<dbReference type="InterPro" id="IPR036397">
    <property type="entry name" value="RNaseH_sf"/>
</dbReference>
<dbReference type="InterPro" id="IPR001584">
    <property type="entry name" value="Integrase_cat-core"/>
</dbReference>
<dbReference type="RefSeq" id="WP_271338769.1">
    <property type="nucleotide sequence ID" value="NZ_JAMZNK010000094.1"/>
</dbReference>
<dbReference type="InterPro" id="IPR012337">
    <property type="entry name" value="RNaseH-like_sf"/>
</dbReference>
<evidence type="ECO:0000256" key="1">
    <source>
        <dbReference type="ARBA" id="ARBA00009277"/>
    </source>
</evidence>
<evidence type="ECO:0000313" key="4">
    <source>
        <dbReference type="Proteomes" id="UP001212170"/>
    </source>
</evidence>
<dbReference type="EMBL" id="JAMZNK010000094">
    <property type="protein sequence ID" value="MDA6072816.1"/>
    <property type="molecule type" value="Genomic_DNA"/>
</dbReference>
<dbReference type="PANTHER" id="PTHR35004:SF8">
    <property type="entry name" value="TRANSPOSASE RV3428C-RELATED"/>
    <property type="match status" value="1"/>
</dbReference>
<feature type="domain" description="Integrase catalytic" evidence="2">
    <location>
        <begin position="140"/>
        <end position="338"/>
    </location>
</feature>
<comment type="caution">
    <text evidence="3">The sequence shown here is derived from an EMBL/GenBank/DDBJ whole genome shotgun (WGS) entry which is preliminary data.</text>
</comment>
<dbReference type="NCBIfam" id="NF033546">
    <property type="entry name" value="transpos_IS21"/>
    <property type="match status" value="1"/>
</dbReference>
<comment type="similarity">
    <text evidence="1">Belongs to the transposase IS21/IS408/IS1162 family.</text>
</comment>
<gene>
    <name evidence="3" type="primary">istA</name>
    <name evidence="3" type="ORF">NJT12_24670</name>
</gene>
<sequence length="521" mass="60916">MANKPLSMIKIRQILLFLERGVSQRTIEKEVRISRKTIALYLLKFTQTGVDFKELLKRSDQELENILGLLKPAVVEDTDPRKVHFNNLIGYFSKELNRTGVTRLLLWEEYIKEYPEGFQYSRFCELLQDQEKINNAVMHFVHTPAKLLEVDFAGDMLHYVDTSTGELIACPVYIAILPFSGYGYVEALPDAKLPQVVKALNHTIEYFGGVPLTVKSDNMRQWVSKSCKYEPVFTDMLEQWANHNNIALLAARPYKPKDKASVENNVKITYRRIYASLRNDTFHSLAELNKAIREKLDYHHQLNFQKKVYSRLELFKSQEKTLLQPLPESPYSIRHYTKAKVQKHYHVLVGEDWHFYSVPYRYIGKEVRIAYDQDVVEIYCDAQRIAVHTRNYTSHGYTSITEHMPERHRIIKNQRGWSPEYYLKKAEENGPNTFEFFKKVMNSKLIIDQSYTACLGLLRLMSSYGNIRMEAACKRGLRGRKFTYGVIKNILVNNMDLLEEESPIEFRIPEHSNIRGPEAYN</sequence>
<dbReference type="InterPro" id="IPR054353">
    <property type="entry name" value="IstA-like_C"/>
</dbReference>
<reference evidence="3 4" key="1">
    <citation type="journal article" date="2023" name="Chemosphere">
        <title>Whole genome analysis of Flavobacterium aziz-sancarii sp. nov., isolated from Ardley Island (Antarctica), revealed a rich resistome and bioremediation potential.</title>
        <authorList>
            <person name="Otur C."/>
            <person name="Okay S."/>
            <person name="Kurt-Kizildogan A."/>
        </authorList>
    </citation>
    <scope>NUCLEOTIDE SEQUENCE [LARGE SCALE GENOMIC DNA]</scope>
    <source>
        <strain evidence="3 4">AC</strain>
    </source>
</reference>
<dbReference type="SUPFAM" id="SSF53098">
    <property type="entry name" value="Ribonuclease H-like"/>
    <property type="match status" value="1"/>
</dbReference>
<dbReference type="PROSITE" id="PS50994">
    <property type="entry name" value="INTEGRASE"/>
    <property type="match status" value="1"/>
</dbReference>
<evidence type="ECO:0000313" key="3">
    <source>
        <dbReference type="EMBL" id="MDA6072816.1"/>
    </source>
</evidence>
<protein>
    <submittedName>
        <fullName evidence="3">IS21 family transposase</fullName>
    </submittedName>
</protein>
<accession>A0ABT4WJV0</accession>
<dbReference type="Pfam" id="PF22483">
    <property type="entry name" value="Mu-transpos_C_2"/>
    <property type="match status" value="1"/>
</dbReference>
<organism evidence="3 4">
    <name type="scientific">Flavobacterium azizsancarii</name>
    <dbReference type="NCBI Taxonomy" id="2961580"/>
    <lineage>
        <taxon>Bacteria</taxon>
        <taxon>Pseudomonadati</taxon>
        <taxon>Bacteroidota</taxon>
        <taxon>Flavobacteriia</taxon>
        <taxon>Flavobacteriales</taxon>
        <taxon>Flavobacteriaceae</taxon>
        <taxon>Flavobacterium</taxon>
    </lineage>
</organism>
<keyword evidence="4" id="KW-1185">Reference proteome</keyword>
<dbReference type="PANTHER" id="PTHR35004">
    <property type="entry name" value="TRANSPOSASE RV3428C-RELATED"/>
    <property type="match status" value="1"/>
</dbReference>
<evidence type="ECO:0000259" key="2">
    <source>
        <dbReference type="PROSITE" id="PS50994"/>
    </source>
</evidence>
<proteinExistence type="inferred from homology"/>
<dbReference type="Pfam" id="PF00665">
    <property type="entry name" value="rve"/>
    <property type="match status" value="1"/>
</dbReference>
<dbReference type="Proteomes" id="UP001212170">
    <property type="component" value="Unassembled WGS sequence"/>
</dbReference>
<dbReference type="Gene3D" id="3.30.420.10">
    <property type="entry name" value="Ribonuclease H-like superfamily/Ribonuclease H"/>
    <property type="match status" value="1"/>
</dbReference>
<name>A0ABT4WJV0_9FLAO</name>